<name>A0A1M5JSF6_SALEC</name>
<accession>A0A1M5JSF6</accession>
<sequence>MFSFIAKPKSDFIIIHLAIRNLYEKELIEEYHL</sequence>
<organism evidence="1 2">
    <name type="scientific">Salegentibacter echinorum</name>
    <dbReference type="NCBI Taxonomy" id="1073325"/>
    <lineage>
        <taxon>Bacteria</taxon>
        <taxon>Pseudomonadati</taxon>
        <taxon>Bacteroidota</taxon>
        <taxon>Flavobacteriia</taxon>
        <taxon>Flavobacteriales</taxon>
        <taxon>Flavobacteriaceae</taxon>
        <taxon>Salegentibacter</taxon>
    </lineage>
</organism>
<evidence type="ECO:0000313" key="2">
    <source>
        <dbReference type="Proteomes" id="UP000183945"/>
    </source>
</evidence>
<proteinExistence type="predicted"/>
<dbReference type="STRING" id="1073325.SAMN05444483_11227"/>
<gene>
    <name evidence="1" type="ORF">SAMN05444483_11227</name>
</gene>
<reference evidence="2" key="1">
    <citation type="submission" date="2016-11" db="EMBL/GenBank/DDBJ databases">
        <authorList>
            <person name="Varghese N."/>
            <person name="Submissions S."/>
        </authorList>
    </citation>
    <scope>NUCLEOTIDE SEQUENCE [LARGE SCALE GENOMIC DNA]</scope>
    <source>
        <strain evidence="2">DSM 24579</strain>
    </source>
</reference>
<dbReference type="EMBL" id="FQVT01000012">
    <property type="protein sequence ID" value="SHG43491.1"/>
    <property type="molecule type" value="Genomic_DNA"/>
</dbReference>
<keyword evidence="2" id="KW-1185">Reference proteome</keyword>
<dbReference type="Proteomes" id="UP000183945">
    <property type="component" value="Unassembled WGS sequence"/>
</dbReference>
<protein>
    <submittedName>
        <fullName evidence="1">Uncharacterized protein</fullName>
    </submittedName>
</protein>
<dbReference type="AlphaFoldDB" id="A0A1M5JSF6"/>
<evidence type="ECO:0000313" key="1">
    <source>
        <dbReference type="EMBL" id="SHG43491.1"/>
    </source>
</evidence>